<keyword evidence="2" id="KW-1185">Reference proteome</keyword>
<sequence>MWKRDEIINNNLNVLFVKTPKNRNLNIDYYTENLNNEMNNSSIDGLIRQIALIHLQHSYNSYHPNSTGFTYESSSRIGAVSFNINQDEFRICSP</sequence>
<protein>
    <submittedName>
        <fullName evidence="1">Uncharacterized protein</fullName>
    </submittedName>
</protein>
<evidence type="ECO:0000313" key="1">
    <source>
        <dbReference type="EMBL" id="CAI5445089.1"/>
    </source>
</evidence>
<name>A0A9P1MYN3_9PELO</name>
<dbReference type="AlphaFoldDB" id="A0A9P1MYN3"/>
<accession>A0A9P1MYN3</accession>
<proteinExistence type="predicted"/>
<evidence type="ECO:0000313" key="2">
    <source>
        <dbReference type="Proteomes" id="UP001152747"/>
    </source>
</evidence>
<gene>
    <name evidence="1" type="ORF">CAMP_LOCUS7726</name>
</gene>
<dbReference type="EMBL" id="CANHGI010000003">
    <property type="protein sequence ID" value="CAI5445089.1"/>
    <property type="molecule type" value="Genomic_DNA"/>
</dbReference>
<dbReference type="Proteomes" id="UP001152747">
    <property type="component" value="Unassembled WGS sequence"/>
</dbReference>
<organism evidence="1 2">
    <name type="scientific">Caenorhabditis angaria</name>
    <dbReference type="NCBI Taxonomy" id="860376"/>
    <lineage>
        <taxon>Eukaryota</taxon>
        <taxon>Metazoa</taxon>
        <taxon>Ecdysozoa</taxon>
        <taxon>Nematoda</taxon>
        <taxon>Chromadorea</taxon>
        <taxon>Rhabditida</taxon>
        <taxon>Rhabditina</taxon>
        <taxon>Rhabditomorpha</taxon>
        <taxon>Rhabditoidea</taxon>
        <taxon>Rhabditidae</taxon>
        <taxon>Peloderinae</taxon>
        <taxon>Caenorhabditis</taxon>
    </lineage>
</organism>
<comment type="caution">
    <text evidence="1">The sequence shown here is derived from an EMBL/GenBank/DDBJ whole genome shotgun (WGS) entry which is preliminary data.</text>
</comment>
<reference evidence="1" key="1">
    <citation type="submission" date="2022-11" db="EMBL/GenBank/DDBJ databases">
        <authorList>
            <person name="Kikuchi T."/>
        </authorList>
    </citation>
    <scope>NUCLEOTIDE SEQUENCE</scope>
    <source>
        <strain evidence="1">PS1010</strain>
    </source>
</reference>